<dbReference type="PANTHER" id="PTHR47268">
    <property type="entry name" value="ACYLPHOSPHATASE"/>
    <property type="match status" value="1"/>
</dbReference>
<dbReference type="InterPro" id="IPR020456">
    <property type="entry name" value="Acylphosphatase"/>
</dbReference>
<dbReference type="STRING" id="471853.Bcav_0496"/>
<feature type="active site" evidence="5">
    <location>
        <position position="34"/>
    </location>
</feature>
<comment type="catalytic activity">
    <reaction evidence="4 5">
        <text>an acyl phosphate + H2O = a carboxylate + phosphate + H(+)</text>
        <dbReference type="Rhea" id="RHEA:14965"/>
        <dbReference type="ChEBI" id="CHEBI:15377"/>
        <dbReference type="ChEBI" id="CHEBI:15378"/>
        <dbReference type="ChEBI" id="CHEBI:29067"/>
        <dbReference type="ChEBI" id="CHEBI:43474"/>
        <dbReference type="ChEBI" id="CHEBI:59918"/>
        <dbReference type="EC" id="3.6.1.7"/>
    </reaction>
</comment>
<dbReference type="Gene3D" id="3.30.70.100">
    <property type="match status" value="1"/>
</dbReference>
<dbReference type="eggNOG" id="COG1254">
    <property type="taxonomic scope" value="Bacteria"/>
</dbReference>
<proteinExistence type="inferred from homology"/>
<dbReference type="PANTHER" id="PTHR47268:SF4">
    <property type="entry name" value="ACYLPHOSPHATASE"/>
    <property type="match status" value="1"/>
</dbReference>
<dbReference type="GO" id="GO:0003998">
    <property type="term" value="F:acylphosphatase activity"/>
    <property type="evidence" value="ECO:0007669"/>
    <property type="project" value="UniProtKB-EC"/>
</dbReference>
<evidence type="ECO:0000313" key="9">
    <source>
        <dbReference type="Proteomes" id="UP000007962"/>
    </source>
</evidence>
<dbReference type="InterPro" id="IPR036046">
    <property type="entry name" value="Acylphosphatase-like_dom_sf"/>
</dbReference>
<keyword evidence="5" id="KW-0378">Hydrolase</keyword>
<name>C5BX84_BEUC1</name>
<organism evidence="8 9">
    <name type="scientific">Beutenbergia cavernae (strain ATCC BAA-8 / DSM 12333 / CCUG 43141 / JCM 11478 / NBRC 16432 / NCIMB 13614 / HKI 0122)</name>
    <dbReference type="NCBI Taxonomy" id="471853"/>
    <lineage>
        <taxon>Bacteria</taxon>
        <taxon>Bacillati</taxon>
        <taxon>Actinomycetota</taxon>
        <taxon>Actinomycetes</taxon>
        <taxon>Micrococcales</taxon>
        <taxon>Beutenbergiaceae</taxon>
        <taxon>Beutenbergia</taxon>
    </lineage>
</organism>
<evidence type="ECO:0000259" key="7">
    <source>
        <dbReference type="PROSITE" id="PS51160"/>
    </source>
</evidence>
<reference evidence="8 9" key="1">
    <citation type="journal article" date="2009" name="Stand. Genomic Sci.">
        <title>Complete genome sequence of Beutenbergia cavernae type strain (HKI 0122).</title>
        <authorList>
            <person name="Land M."/>
            <person name="Pukall R."/>
            <person name="Abt B."/>
            <person name="Goker M."/>
            <person name="Rohde M."/>
            <person name="Glavina Del Rio T."/>
            <person name="Tice H."/>
            <person name="Copeland A."/>
            <person name="Cheng J.F."/>
            <person name="Lucas S."/>
            <person name="Chen F."/>
            <person name="Nolan M."/>
            <person name="Bruce D."/>
            <person name="Goodwin L."/>
            <person name="Pitluck S."/>
            <person name="Ivanova N."/>
            <person name="Mavromatis K."/>
            <person name="Ovchinnikova G."/>
            <person name="Pati A."/>
            <person name="Chen A."/>
            <person name="Palaniappan K."/>
            <person name="Hauser L."/>
            <person name="Chang Y.J."/>
            <person name="Jefferies C.C."/>
            <person name="Saunders E."/>
            <person name="Brettin T."/>
            <person name="Detter J.C."/>
            <person name="Han C."/>
            <person name="Chain P."/>
            <person name="Bristow J."/>
            <person name="Eisen J.A."/>
            <person name="Markowitz V."/>
            <person name="Hugenholtz P."/>
            <person name="Kyrpides N.C."/>
            <person name="Klenk H.P."/>
            <person name="Lapidus A."/>
        </authorList>
    </citation>
    <scope>NUCLEOTIDE SEQUENCE [LARGE SCALE GENOMIC DNA]</scope>
    <source>
        <strain evidence="9">ATCC BAA-8 / DSM 12333 / NBRC 16432</strain>
    </source>
</reference>
<dbReference type="Proteomes" id="UP000007962">
    <property type="component" value="Chromosome"/>
</dbReference>
<evidence type="ECO:0000256" key="6">
    <source>
        <dbReference type="RuleBase" id="RU004168"/>
    </source>
</evidence>
<evidence type="ECO:0000313" key="8">
    <source>
        <dbReference type="EMBL" id="ACQ78759.1"/>
    </source>
</evidence>
<evidence type="ECO:0000256" key="3">
    <source>
        <dbReference type="ARBA" id="ARBA00015991"/>
    </source>
</evidence>
<dbReference type="OrthoDB" id="3182027at2"/>
<dbReference type="EMBL" id="CP001618">
    <property type="protein sequence ID" value="ACQ78759.1"/>
    <property type="molecule type" value="Genomic_DNA"/>
</dbReference>
<accession>C5BX84</accession>
<evidence type="ECO:0000256" key="1">
    <source>
        <dbReference type="ARBA" id="ARBA00005614"/>
    </source>
</evidence>
<dbReference type="Pfam" id="PF00708">
    <property type="entry name" value="Acylphosphatase"/>
    <property type="match status" value="1"/>
</dbReference>
<dbReference type="PROSITE" id="PS51160">
    <property type="entry name" value="ACYLPHOSPHATASE_3"/>
    <property type="match status" value="1"/>
</dbReference>
<protein>
    <recommendedName>
        <fullName evidence="3 5">acylphosphatase</fullName>
        <ecNumber evidence="2 5">3.6.1.7</ecNumber>
    </recommendedName>
</protein>
<feature type="domain" description="Acylphosphatase-like" evidence="7">
    <location>
        <begin position="19"/>
        <end position="104"/>
    </location>
</feature>
<dbReference type="InterPro" id="IPR017968">
    <property type="entry name" value="Acylphosphatase_CS"/>
</dbReference>
<dbReference type="HOGENOM" id="CLU_141932_3_2_11"/>
<comment type="similarity">
    <text evidence="1 6">Belongs to the acylphosphatase family.</text>
</comment>
<dbReference type="InterPro" id="IPR001792">
    <property type="entry name" value="Acylphosphatase-like_dom"/>
</dbReference>
<dbReference type="AlphaFoldDB" id="C5BX84"/>
<sequence length="104" mass="10874">MRDADAAGAPAGAGRSRVRRRAVVTGIVQGVGFRYSAQHVAESHGVDGWVTNRGDGAVEAVLEGSPDAVEAVLAWLREGPPGAWVRDVVVTSEPPAGERGFEIR</sequence>
<feature type="active site" evidence="5">
    <location>
        <position position="52"/>
    </location>
</feature>
<evidence type="ECO:0000256" key="4">
    <source>
        <dbReference type="ARBA" id="ARBA00047645"/>
    </source>
</evidence>
<evidence type="ECO:0000256" key="2">
    <source>
        <dbReference type="ARBA" id="ARBA00012150"/>
    </source>
</evidence>
<gene>
    <name evidence="8" type="ordered locus">Bcav_0496</name>
</gene>
<dbReference type="SUPFAM" id="SSF54975">
    <property type="entry name" value="Acylphosphatase/BLUF domain-like"/>
    <property type="match status" value="1"/>
</dbReference>
<dbReference type="EC" id="3.6.1.7" evidence="2 5"/>
<dbReference type="KEGG" id="bcv:Bcav_0496"/>
<evidence type="ECO:0000256" key="5">
    <source>
        <dbReference type="PROSITE-ProRule" id="PRU00520"/>
    </source>
</evidence>
<keyword evidence="9" id="KW-1185">Reference proteome</keyword>
<dbReference type="PROSITE" id="PS00150">
    <property type="entry name" value="ACYLPHOSPHATASE_1"/>
    <property type="match status" value="1"/>
</dbReference>